<keyword evidence="1" id="KW-1133">Transmembrane helix</keyword>
<name>A0A240E2M8_9BURK</name>
<feature type="transmembrane region" description="Helical" evidence="1">
    <location>
        <begin position="42"/>
        <end position="59"/>
    </location>
</feature>
<keyword evidence="3" id="KW-1185">Reference proteome</keyword>
<evidence type="ECO:0000256" key="1">
    <source>
        <dbReference type="SAM" id="Phobius"/>
    </source>
</evidence>
<feature type="transmembrane region" description="Helical" evidence="1">
    <location>
        <begin position="110"/>
        <end position="130"/>
    </location>
</feature>
<feature type="transmembrane region" description="Helical" evidence="1">
    <location>
        <begin position="151"/>
        <end position="171"/>
    </location>
</feature>
<dbReference type="RefSeq" id="WP_096673111.1">
    <property type="nucleotide sequence ID" value="NZ_OANS01000003.1"/>
</dbReference>
<dbReference type="Proteomes" id="UP000218069">
    <property type="component" value="Unassembled WGS sequence"/>
</dbReference>
<dbReference type="Pfam" id="PF04143">
    <property type="entry name" value="Sulf_transp"/>
    <property type="match status" value="1"/>
</dbReference>
<keyword evidence="1" id="KW-0472">Membrane</keyword>
<dbReference type="OrthoDB" id="9790409at2"/>
<organism evidence="2 3">
    <name type="scientific">Polynucleobacter meluiroseus</name>
    <dbReference type="NCBI Taxonomy" id="1938814"/>
    <lineage>
        <taxon>Bacteria</taxon>
        <taxon>Pseudomonadati</taxon>
        <taxon>Pseudomonadota</taxon>
        <taxon>Betaproteobacteria</taxon>
        <taxon>Burkholderiales</taxon>
        <taxon>Burkholderiaceae</taxon>
        <taxon>Polynucleobacter</taxon>
    </lineage>
</organism>
<accession>A0A240E2M8</accession>
<dbReference type="InterPro" id="IPR007272">
    <property type="entry name" value="Sulf_transp_TsuA/YedE"/>
</dbReference>
<dbReference type="EMBL" id="OANS01000003">
    <property type="protein sequence ID" value="SNX28736.1"/>
    <property type="molecule type" value="Genomic_DNA"/>
</dbReference>
<sequence length="176" mass="18768">MSIDQLLGLATGVIFGFLLQKGRVLRYDKQVGALLLKDMTIFKFMLSAIVVGMFGVLALHEMGLITLSLKAMNVGGILVGGALFGVGWAVLGYCPGTSVGAVGEGRWTAIFGVIGMVVGAGIYAQMYPFFKSTVLAWADLGKIGLPETIGVNQWVVAVVFALITLGMFRWFEKKGL</sequence>
<keyword evidence="1" id="KW-0812">Transmembrane</keyword>
<evidence type="ECO:0000313" key="2">
    <source>
        <dbReference type="EMBL" id="SNX28736.1"/>
    </source>
</evidence>
<reference evidence="3" key="1">
    <citation type="submission" date="2017-08" db="EMBL/GenBank/DDBJ databases">
        <authorList>
            <person name="Varghese N."/>
            <person name="Submissions S."/>
        </authorList>
    </citation>
    <scope>NUCLEOTIDE SEQUENCE [LARGE SCALE GENOMIC DNA]</scope>
    <source>
        <strain evidence="3">AP-Melu-1000-B4</strain>
    </source>
</reference>
<gene>
    <name evidence="2" type="ORF">SAMN06295945_1082</name>
</gene>
<feature type="transmembrane region" description="Helical" evidence="1">
    <location>
        <begin position="71"/>
        <end position="90"/>
    </location>
</feature>
<evidence type="ECO:0000313" key="3">
    <source>
        <dbReference type="Proteomes" id="UP000218069"/>
    </source>
</evidence>
<protein>
    <submittedName>
        <fullName evidence="2">Uncharacterized protein</fullName>
    </submittedName>
</protein>
<proteinExistence type="predicted"/>
<dbReference type="AlphaFoldDB" id="A0A240E2M8"/>